<dbReference type="AlphaFoldDB" id="A0A7X5ZV61"/>
<accession>A0A7X5ZV61</accession>
<keyword evidence="2" id="KW-1185">Reference proteome</keyword>
<organism evidence="1 2">
    <name type="scientific">Sphingomonas leidyi</name>
    <dbReference type="NCBI Taxonomy" id="68569"/>
    <lineage>
        <taxon>Bacteria</taxon>
        <taxon>Pseudomonadati</taxon>
        <taxon>Pseudomonadota</taxon>
        <taxon>Alphaproteobacteria</taxon>
        <taxon>Sphingomonadales</taxon>
        <taxon>Sphingomonadaceae</taxon>
        <taxon>Sphingomonas</taxon>
    </lineage>
</organism>
<protein>
    <recommendedName>
        <fullName evidence="3">YnbE-like lipoprotein</fullName>
    </recommendedName>
</protein>
<reference evidence="1 2" key="1">
    <citation type="submission" date="2020-03" db="EMBL/GenBank/DDBJ databases">
        <title>Genomic Encyclopedia of Type Strains, Phase IV (KMG-IV): sequencing the most valuable type-strain genomes for metagenomic binning, comparative biology and taxonomic classification.</title>
        <authorList>
            <person name="Goeker M."/>
        </authorList>
    </citation>
    <scope>NUCLEOTIDE SEQUENCE [LARGE SCALE GENOMIC DNA]</scope>
    <source>
        <strain evidence="1 2">DSM 4733</strain>
    </source>
</reference>
<evidence type="ECO:0000313" key="2">
    <source>
        <dbReference type="Proteomes" id="UP000564677"/>
    </source>
</evidence>
<proteinExistence type="predicted"/>
<evidence type="ECO:0008006" key="3">
    <source>
        <dbReference type="Google" id="ProtNLM"/>
    </source>
</evidence>
<dbReference type="Proteomes" id="UP000564677">
    <property type="component" value="Unassembled WGS sequence"/>
</dbReference>
<dbReference type="Pfam" id="PF13617">
    <property type="entry name" value="Lipoprotein_19"/>
    <property type="match status" value="1"/>
</dbReference>
<sequence length="74" mass="8057">MKGKNMQLRSMIQALPHWIGYLGAAPAMLAGGCVNVTAPDKPIVINLNISITQEVVYRLDNKAKAIIQDHPGIF</sequence>
<name>A0A7X5ZV61_9SPHN</name>
<evidence type="ECO:0000313" key="1">
    <source>
        <dbReference type="EMBL" id="NIJ64048.1"/>
    </source>
</evidence>
<comment type="caution">
    <text evidence="1">The sequence shown here is derived from an EMBL/GenBank/DDBJ whole genome shotgun (WGS) entry which is preliminary data.</text>
</comment>
<dbReference type="PROSITE" id="PS51257">
    <property type="entry name" value="PROKAR_LIPOPROTEIN"/>
    <property type="match status" value="1"/>
</dbReference>
<gene>
    <name evidence="1" type="ORF">FHR20_000979</name>
</gene>
<dbReference type="EMBL" id="JAASQV010000001">
    <property type="protein sequence ID" value="NIJ64048.1"/>
    <property type="molecule type" value="Genomic_DNA"/>
</dbReference>
<dbReference type="InterPro" id="IPR025985">
    <property type="entry name" value="YnbE"/>
</dbReference>